<keyword evidence="4" id="KW-1185">Reference proteome</keyword>
<keyword evidence="2" id="KW-0732">Signal</keyword>
<feature type="compositionally biased region" description="Low complexity" evidence="1">
    <location>
        <begin position="39"/>
        <end position="51"/>
    </location>
</feature>
<feature type="region of interest" description="Disordered" evidence="1">
    <location>
        <begin position="24"/>
        <end position="56"/>
    </location>
</feature>
<feature type="signal peptide" evidence="2">
    <location>
        <begin position="1"/>
        <end position="19"/>
    </location>
</feature>
<dbReference type="PROSITE" id="PS51257">
    <property type="entry name" value="PROKAR_LIPOPROTEIN"/>
    <property type="match status" value="1"/>
</dbReference>
<protein>
    <recommendedName>
        <fullName evidence="5">DUF3298 domain-containing protein</fullName>
    </recommendedName>
</protein>
<accession>A0A3G8JNS2</accession>
<proteinExistence type="predicted"/>
<dbReference type="Proteomes" id="UP000271469">
    <property type="component" value="Chromosome"/>
</dbReference>
<gene>
    <name evidence="3" type="ORF">D7316_03338</name>
</gene>
<dbReference type="EMBL" id="CP033972">
    <property type="protein sequence ID" value="AZG46737.1"/>
    <property type="molecule type" value="Genomic_DNA"/>
</dbReference>
<evidence type="ECO:0000313" key="4">
    <source>
        <dbReference type="Proteomes" id="UP000271469"/>
    </source>
</evidence>
<reference evidence="3 4" key="1">
    <citation type="submission" date="2018-11" db="EMBL/GenBank/DDBJ databases">
        <title>Gordonia insulae sp. nov., isolated from an island soil.</title>
        <authorList>
            <person name="Kim Y.S."/>
            <person name="Kim S.B."/>
        </authorList>
    </citation>
    <scope>NUCLEOTIDE SEQUENCE [LARGE SCALE GENOMIC DNA]</scope>
    <source>
        <strain evidence="3 4">MMS17-SY073</strain>
    </source>
</reference>
<feature type="chain" id="PRO_5038620606" description="DUF3298 domain-containing protein" evidence="2">
    <location>
        <begin position="20"/>
        <end position="256"/>
    </location>
</feature>
<dbReference type="AlphaFoldDB" id="A0A3G8JNS2"/>
<evidence type="ECO:0008006" key="5">
    <source>
        <dbReference type="Google" id="ProtNLM"/>
    </source>
</evidence>
<evidence type="ECO:0000256" key="2">
    <source>
        <dbReference type="SAM" id="SignalP"/>
    </source>
</evidence>
<organism evidence="3 4">
    <name type="scientific">Gordonia insulae</name>
    <dbReference type="NCBI Taxonomy" id="2420509"/>
    <lineage>
        <taxon>Bacteria</taxon>
        <taxon>Bacillati</taxon>
        <taxon>Actinomycetota</taxon>
        <taxon>Actinomycetes</taxon>
        <taxon>Mycobacteriales</taxon>
        <taxon>Gordoniaceae</taxon>
        <taxon>Gordonia</taxon>
    </lineage>
</organism>
<name>A0A3G8JNS2_9ACTN</name>
<feature type="compositionally biased region" description="Polar residues" evidence="1">
    <location>
        <begin position="24"/>
        <end position="38"/>
    </location>
</feature>
<evidence type="ECO:0000256" key="1">
    <source>
        <dbReference type="SAM" id="MobiDB-lite"/>
    </source>
</evidence>
<dbReference type="KEGG" id="gom:D7316_03338"/>
<evidence type="ECO:0000313" key="3">
    <source>
        <dbReference type="EMBL" id="AZG46737.1"/>
    </source>
</evidence>
<dbReference type="OrthoDB" id="4371734at2"/>
<dbReference type="RefSeq" id="WP_124709206.1">
    <property type="nucleotide sequence ID" value="NZ_CP033972.1"/>
</dbReference>
<sequence>MTSRRGGVATILLAVTVLAACGESTQTTSSNSPGQVIVTSSSTPPSSAAAPMPSPTPAAQRYVAASVPVTGVSGTTTVDVLLPQVTGGDAAVRSRFNSGMRAGLDDLIGNVGGGQFTVANGSLVTDERSRVTTITETVVAGVGIYMTNAPGAAHPNNHVATTTINASTAQPILLTDVFVDPAAAAQRLAMLVPRLDSRADPPQPAIDSFLNWVPLSTGFHIYVSVIHALGDYLPVTVPWDDISDLMKPGMAAVLGG</sequence>